<geneLocation type="plasmid" evidence="2">
    <name>2</name>
</geneLocation>
<evidence type="ECO:0000313" key="3">
    <source>
        <dbReference type="Proteomes" id="UP000057820"/>
    </source>
</evidence>
<organism evidence="2 3">
    <name type="scientific">Nocardia farcinica</name>
    <dbReference type="NCBI Taxonomy" id="37329"/>
    <lineage>
        <taxon>Bacteria</taxon>
        <taxon>Bacillati</taxon>
        <taxon>Actinomycetota</taxon>
        <taxon>Actinomycetes</taxon>
        <taxon>Mycobacteriales</taxon>
        <taxon>Nocardiaceae</taxon>
        <taxon>Nocardia</taxon>
    </lineage>
</organism>
<evidence type="ECO:0000259" key="1">
    <source>
        <dbReference type="Pfam" id="PF12697"/>
    </source>
</evidence>
<dbReference type="PANTHER" id="PTHR43798:SF33">
    <property type="entry name" value="HYDROLASE, PUTATIVE (AFU_ORTHOLOGUE AFUA_2G14860)-RELATED"/>
    <property type="match status" value="1"/>
</dbReference>
<sequence>MLNTYRINGVEIGFDDQGYAPDRPAIVLLPGWGHDHRAFDRMLPHLRPHHRVIRVCWRGHGIDRTLVGDFGVAEQVSDTIGLLDALEVERFVPLSHAHGGWAAMDIADTLGADRVPALLLMDLIMTPPPPEFAAGLRALQDERTWRAAQRGLLDSWLAGSTDQAVLDHVRYEAGGHGFDMWARSGRVIETAYATWGSPMGRLDKFTEPRPVRHVYSHPKSAEYDAVHAEFRRTHPWFSYTRLDGHTHFPGIELPERVTTELFDLIGTQTPAT</sequence>
<dbReference type="SUPFAM" id="SSF53474">
    <property type="entry name" value="alpha/beta-Hydrolases"/>
    <property type="match status" value="1"/>
</dbReference>
<dbReference type="PANTHER" id="PTHR43798">
    <property type="entry name" value="MONOACYLGLYCEROL LIPASE"/>
    <property type="match status" value="1"/>
</dbReference>
<proteinExistence type="predicted"/>
<dbReference type="Proteomes" id="UP000057820">
    <property type="component" value="Plasmid 2"/>
</dbReference>
<dbReference type="KEGG" id="nfr:ERS450000_04664"/>
<dbReference type="OMA" id="GFDMWAR"/>
<dbReference type="GeneID" id="61135795"/>
<dbReference type="AlphaFoldDB" id="A0A0H5PH77"/>
<dbReference type="RefSeq" id="WP_011211753.1">
    <property type="nucleotide sequence ID" value="NZ_CP031418.1"/>
</dbReference>
<dbReference type="SMR" id="A0A0H5PH77"/>
<keyword evidence="2" id="KW-0614">Plasmid</keyword>
<dbReference type="GO" id="GO:0016740">
    <property type="term" value="F:transferase activity"/>
    <property type="evidence" value="ECO:0007669"/>
    <property type="project" value="UniProtKB-KW"/>
</dbReference>
<accession>A0A0H5PH77</accession>
<dbReference type="InterPro" id="IPR050266">
    <property type="entry name" value="AB_hydrolase_sf"/>
</dbReference>
<feature type="domain" description="AB hydrolase-1" evidence="1">
    <location>
        <begin position="26"/>
        <end position="257"/>
    </location>
</feature>
<protein>
    <submittedName>
        <fullName evidence="2">Acetoin dehydrogenase E2 subunit dihydrolipoyllysine-residue acetyltransferase</fullName>
    </submittedName>
</protein>
<keyword evidence="2" id="KW-0808">Transferase</keyword>
<dbReference type="Pfam" id="PF12697">
    <property type="entry name" value="Abhydrolase_6"/>
    <property type="match status" value="1"/>
</dbReference>
<reference evidence="3" key="1">
    <citation type="submission" date="2015-03" db="EMBL/GenBank/DDBJ databases">
        <authorList>
            <consortium name="Pathogen Informatics"/>
        </authorList>
    </citation>
    <scope>NUCLEOTIDE SEQUENCE [LARGE SCALE GENOMIC DNA]</scope>
    <source>
        <strain evidence="3">NCTC11134</strain>
        <plasmid evidence="3">2</plasmid>
    </source>
</reference>
<dbReference type="Gene3D" id="1.10.210.20">
    <property type="match status" value="1"/>
</dbReference>
<gene>
    <name evidence="2" type="ORF">ERS450000_04664</name>
</gene>
<dbReference type="Gene3D" id="3.40.50.1820">
    <property type="entry name" value="alpha/beta hydrolase"/>
    <property type="match status" value="1"/>
</dbReference>
<evidence type="ECO:0000313" key="2">
    <source>
        <dbReference type="EMBL" id="CRY81886.1"/>
    </source>
</evidence>
<dbReference type="InterPro" id="IPR000073">
    <property type="entry name" value="AB_hydrolase_1"/>
</dbReference>
<dbReference type="GO" id="GO:0016020">
    <property type="term" value="C:membrane"/>
    <property type="evidence" value="ECO:0007669"/>
    <property type="project" value="TreeGrafter"/>
</dbReference>
<name>A0A0H5PH77_NOCFR</name>
<dbReference type="InterPro" id="IPR029058">
    <property type="entry name" value="AB_hydrolase_fold"/>
</dbReference>
<dbReference type="EMBL" id="LN868939">
    <property type="protein sequence ID" value="CRY81886.1"/>
    <property type="molecule type" value="Genomic_DNA"/>
</dbReference>